<protein>
    <recommendedName>
        <fullName evidence="4">C2H2-type domain-containing protein</fullName>
    </recommendedName>
</protein>
<feature type="compositionally biased region" description="Polar residues" evidence="1">
    <location>
        <begin position="62"/>
        <end position="72"/>
    </location>
</feature>
<dbReference type="Proteomes" id="UP000807469">
    <property type="component" value="Unassembled WGS sequence"/>
</dbReference>
<evidence type="ECO:0008006" key="4">
    <source>
        <dbReference type="Google" id="ProtNLM"/>
    </source>
</evidence>
<dbReference type="EMBL" id="MU155160">
    <property type="protein sequence ID" value="KAF9482855.1"/>
    <property type="molecule type" value="Genomic_DNA"/>
</dbReference>
<feature type="region of interest" description="Disordered" evidence="1">
    <location>
        <begin position="31"/>
        <end position="100"/>
    </location>
</feature>
<proteinExistence type="predicted"/>
<evidence type="ECO:0000313" key="3">
    <source>
        <dbReference type="Proteomes" id="UP000807469"/>
    </source>
</evidence>
<organism evidence="2 3">
    <name type="scientific">Pholiota conissans</name>
    <dbReference type="NCBI Taxonomy" id="109636"/>
    <lineage>
        <taxon>Eukaryota</taxon>
        <taxon>Fungi</taxon>
        <taxon>Dikarya</taxon>
        <taxon>Basidiomycota</taxon>
        <taxon>Agaricomycotina</taxon>
        <taxon>Agaricomycetes</taxon>
        <taxon>Agaricomycetidae</taxon>
        <taxon>Agaricales</taxon>
        <taxon>Agaricineae</taxon>
        <taxon>Strophariaceae</taxon>
        <taxon>Pholiota</taxon>
    </lineage>
</organism>
<sequence>MAETLKDAWNGAFQGQELPLPVLIQLRDHIFPGENNDSENSNSSESRTVASSPSTTTTTTTFDNHFLSTDGPNAQPLPQWYSQSGNAPNGFQPTPIGQDLPTTIVPRQLIESNAQPGVGPSTHFQHHTSEGTVYGVSQAHAERRHGNHPYAAAQRTQALMLTTSTGPATQPDIIPTHPVPVPVPISVPAPAPASQPGRADIPQFLLDPPREEQITCLYNNCTQGTFTGLRAWTHHLGTQHGVPAGATEGGICLYPGCGQQQKASFQRHIVSTHSGILYQCRQCSGKVSPRTDAMRRHCVEGAKAKATHRYFPRAPGVVYADEIRA</sequence>
<feature type="compositionally biased region" description="Polar residues" evidence="1">
    <location>
        <begin position="80"/>
        <end position="92"/>
    </location>
</feature>
<gene>
    <name evidence="2" type="ORF">BDN70DRAFT_929664</name>
</gene>
<evidence type="ECO:0000256" key="1">
    <source>
        <dbReference type="SAM" id="MobiDB-lite"/>
    </source>
</evidence>
<name>A0A9P5Z9U2_9AGAR</name>
<feature type="compositionally biased region" description="Low complexity" evidence="1">
    <location>
        <begin position="34"/>
        <end position="46"/>
    </location>
</feature>
<accession>A0A9P5Z9U2</accession>
<reference evidence="2" key="1">
    <citation type="submission" date="2020-11" db="EMBL/GenBank/DDBJ databases">
        <authorList>
            <consortium name="DOE Joint Genome Institute"/>
            <person name="Ahrendt S."/>
            <person name="Riley R."/>
            <person name="Andreopoulos W."/>
            <person name="Labutti K."/>
            <person name="Pangilinan J."/>
            <person name="Ruiz-Duenas F.J."/>
            <person name="Barrasa J.M."/>
            <person name="Sanchez-Garcia M."/>
            <person name="Camarero S."/>
            <person name="Miyauchi S."/>
            <person name="Serrano A."/>
            <person name="Linde D."/>
            <person name="Babiker R."/>
            <person name="Drula E."/>
            <person name="Ayuso-Fernandez I."/>
            <person name="Pacheco R."/>
            <person name="Padilla G."/>
            <person name="Ferreira P."/>
            <person name="Barriuso J."/>
            <person name="Kellner H."/>
            <person name="Castanera R."/>
            <person name="Alfaro M."/>
            <person name="Ramirez L."/>
            <person name="Pisabarro A.G."/>
            <person name="Kuo A."/>
            <person name="Tritt A."/>
            <person name="Lipzen A."/>
            <person name="He G."/>
            <person name="Yan M."/>
            <person name="Ng V."/>
            <person name="Cullen D."/>
            <person name="Martin F."/>
            <person name="Rosso M.-N."/>
            <person name="Henrissat B."/>
            <person name="Hibbett D."/>
            <person name="Martinez A.T."/>
            <person name="Grigoriev I.V."/>
        </authorList>
    </citation>
    <scope>NUCLEOTIDE SEQUENCE</scope>
    <source>
        <strain evidence="2">CIRM-BRFM 674</strain>
    </source>
</reference>
<evidence type="ECO:0000313" key="2">
    <source>
        <dbReference type="EMBL" id="KAF9482855.1"/>
    </source>
</evidence>
<comment type="caution">
    <text evidence="2">The sequence shown here is derived from an EMBL/GenBank/DDBJ whole genome shotgun (WGS) entry which is preliminary data.</text>
</comment>
<dbReference type="AlphaFoldDB" id="A0A9P5Z9U2"/>
<keyword evidence="3" id="KW-1185">Reference proteome</keyword>